<evidence type="ECO:0000313" key="2">
    <source>
        <dbReference type="Proteomes" id="UP000249661"/>
    </source>
</evidence>
<protein>
    <submittedName>
        <fullName evidence="1">Ribonuclease/ribotoxin</fullName>
    </submittedName>
</protein>
<proteinExistence type="predicted"/>
<gene>
    <name evidence="1" type="ORF">BO66DRAFT_436187</name>
</gene>
<keyword evidence="2" id="KW-1185">Reference proteome</keyword>
<evidence type="ECO:0000313" key="1">
    <source>
        <dbReference type="EMBL" id="RAH72518.1"/>
    </source>
</evidence>
<accession>A0ACD1HF93</accession>
<dbReference type="EMBL" id="KZ824943">
    <property type="protein sequence ID" value="RAH72518.1"/>
    <property type="molecule type" value="Genomic_DNA"/>
</dbReference>
<dbReference type="Proteomes" id="UP000249661">
    <property type="component" value="Unassembled WGS sequence"/>
</dbReference>
<organism evidence="1 2">
    <name type="scientific">Aspergillus aculeatinus CBS 121060</name>
    <dbReference type="NCBI Taxonomy" id="1448322"/>
    <lineage>
        <taxon>Eukaryota</taxon>
        <taxon>Fungi</taxon>
        <taxon>Dikarya</taxon>
        <taxon>Ascomycota</taxon>
        <taxon>Pezizomycotina</taxon>
        <taxon>Eurotiomycetes</taxon>
        <taxon>Eurotiomycetidae</taxon>
        <taxon>Eurotiales</taxon>
        <taxon>Aspergillaceae</taxon>
        <taxon>Aspergillus</taxon>
        <taxon>Aspergillus subgen. Circumdati</taxon>
    </lineage>
</organism>
<sequence length="156" mass="17564">MRVSIKSLFVAFLALSSVACHPIAKSPMQQNAEIIDISERDLDARARIRPVNCGGQRFDGSDINGARRQAWAVHEAKARNSYGYNKYPEWYENHEKLFVSTSDLYEYPLTSGGVYSGKGDAGVGHYRVVVNEHNKYMGAMYHPTGLDNRFKLCDVE</sequence>
<reference evidence="1" key="1">
    <citation type="submission" date="2018-02" db="EMBL/GenBank/DDBJ databases">
        <title>The genomes of Aspergillus section Nigri reveals drivers in fungal speciation.</title>
        <authorList>
            <consortium name="DOE Joint Genome Institute"/>
            <person name="Vesth T.C."/>
            <person name="Nybo J."/>
            <person name="Theobald S."/>
            <person name="Brandl J."/>
            <person name="Frisvad J.C."/>
            <person name="Nielsen K.F."/>
            <person name="Lyhne E.K."/>
            <person name="Kogle M.E."/>
            <person name="Kuo A."/>
            <person name="Riley R."/>
            <person name="Clum A."/>
            <person name="Nolan M."/>
            <person name="Lipzen A."/>
            <person name="Salamov A."/>
            <person name="Henrissat B."/>
            <person name="Wiebenga A."/>
            <person name="De vries R.P."/>
            <person name="Grigoriev I.V."/>
            <person name="Mortensen U.H."/>
            <person name="Andersen M.R."/>
            <person name="Baker S.E."/>
        </authorList>
    </citation>
    <scope>NUCLEOTIDE SEQUENCE</scope>
    <source>
        <strain evidence="1">CBS 121060</strain>
    </source>
</reference>
<name>A0ACD1HF93_9EURO</name>